<dbReference type="Pfam" id="PF17784">
    <property type="entry name" value="Sulfotransfer_4"/>
    <property type="match status" value="1"/>
</dbReference>
<name>A0A6F9DGU1_9ASCI</name>
<dbReference type="PANTHER" id="PTHR36978:SF4">
    <property type="entry name" value="P-LOOP CONTAINING NUCLEOSIDE TRIPHOSPHATE HYDROLASE PROTEIN"/>
    <property type="match status" value="1"/>
</dbReference>
<dbReference type="PANTHER" id="PTHR36978">
    <property type="entry name" value="P-LOOP CONTAINING NUCLEOTIDE TRIPHOSPHATE HYDROLASE"/>
    <property type="match status" value="1"/>
</dbReference>
<reference evidence="2" key="1">
    <citation type="submission" date="2020-04" db="EMBL/GenBank/DDBJ databases">
        <authorList>
            <person name="Neveu A P."/>
        </authorList>
    </citation>
    <scope>NUCLEOTIDE SEQUENCE</scope>
    <source>
        <tissue evidence="2">Whole embryo</tissue>
    </source>
</reference>
<accession>A0A6F9DGU1</accession>
<keyword evidence="1" id="KW-0472">Membrane</keyword>
<keyword evidence="1" id="KW-1133">Transmembrane helix</keyword>
<dbReference type="EMBL" id="LR786815">
    <property type="protein sequence ID" value="CAB3262677.1"/>
    <property type="molecule type" value="mRNA"/>
</dbReference>
<keyword evidence="1" id="KW-0812">Transmembrane</keyword>
<proteinExistence type="evidence at transcript level"/>
<organism evidence="2">
    <name type="scientific">Phallusia mammillata</name>
    <dbReference type="NCBI Taxonomy" id="59560"/>
    <lineage>
        <taxon>Eukaryota</taxon>
        <taxon>Metazoa</taxon>
        <taxon>Chordata</taxon>
        <taxon>Tunicata</taxon>
        <taxon>Ascidiacea</taxon>
        <taxon>Phlebobranchia</taxon>
        <taxon>Ascidiidae</taxon>
        <taxon>Phallusia</taxon>
    </lineage>
</organism>
<evidence type="ECO:0000313" key="2">
    <source>
        <dbReference type="EMBL" id="CAB3262677.1"/>
    </source>
</evidence>
<dbReference type="InterPro" id="IPR027417">
    <property type="entry name" value="P-loop_NTPase"/>
</dbReference>
<protein>
    <submittedName>
        <fullName evidence="2">Uncharacterized protein LOC100181739</fullName>
    </submittedName>
</protein>
<dbReference type="SUPFAM" id="SSF52540">
    <property type="entry name" value="P-loop containing nucleoside triphosphate hydrolases"/>
    <property type="match status" value="1"/>
</dbReference>
<sequence length="263" mass="29788">MRVVVAGLYKTGTKTLKQALETLGYNVWDVSEQLNAVCGGPMAWEDLLQTNADPIVQLQKMLQYCDAVTDGPSAVLAPEVAQAFPESKVVLCVRDNEHVWYKSYEKSRDTLNWNFFVQFFRLLSHTARRRYEIMRLVNDSLSSGRFSTGVYSLSFGLSPVLCKHAYLAHNALVEEQVPENRLLKFNVKEGWKPLCDFLGHEVPSVPFPHANRGAFNASLPGFLDYMRYNSAKDTRNKVFMETAFALMAIATTFLALYIAFHLN</sequence>
<dbReference type="Gene3D" id="3.40.50.300">
    <property type="entry name" value="P-loop containing nucleotide triphosphate hydrolases"/>
    <property type="match status" value="1"/>
</dbReference>
<evidence type="ECO:0000256" key="1">
    <source>
        <dbReference type="SAM" id="Phobius"/>
    </source>
</evidence>
<dbReference type="AlphaFoldDB" id="A0A6F9DGU1"/>
<dbReference type="InterPro" id="IPR040632">
    <property type="entry name" value="Sulfotransfer_4"/>
</dbReference>
<feature type="transmembrane region" description="Helical" evidence="1">
    <location>
        <begin position="238"/>
        <end position="260"/>
    </location>
</feature>
<gene>
    <name evidence="2" type="primary">LOC100181739</name>
</gene>